<proteinExistence type="predicted"/>
<sequence length="70" mass="8085">MPKEVFDIKTERRENERMLAEERDKAVFHSQSMAESFVTMKQRLLLHPPNLKEPSLSTPSSAQVIVLQGF</sequence>
<dbReference type="AlphaFoldDB" id="A0AAV4NXC8"/>
<comment type="caution">
    <text evidence="1">The sequence shown here is derived from an EMBL/GenBank/DDBJ whole genome shotgun (WGS) entry which is preliminary data.</text>
</comment>
<gene>
    <name evidence="1" type="ORF">CEXT_715951</name>
</gene>
<evidence type="ECO:0000313" key="2">
    <source>
        <dbReference type="Proteomes" id="UP001054945"/>
    </source>
</evidence>
<protein>
    <submittedName>
        <fullName evidence="1">Uncharacterized protein</fullName>
    </submittedName>
</protein>
<organism evidence="1 2">
    <name type="scientific">Caerostris extrusa</name>
    <name type="common">Bark spider</name>
    <name type="synonym">Caerostris bankana</name>
    <dbReference type="NCBI Taxonomy" id="172846"/>
    <lineage>
        <taxon>Eukaryota</taxon>
        <taxon>Metazoa</taxon>
        <taxon>Ecdysozoa</taxon>
        <taxon>Arthropoda</taxon>
        <taxon>Chelicerata</taxon>
        <taxon>Arachnida</taxon>
        <taxon>Araneae</taxon>
        <taxon>Araneomorphae</taxon>
        <taxon>Entelegynae</taxon>
        <taxon>Araneoidea</taxon>
        <taxon>Araneidae</taxon>
        <taxon>Caerostris</taxon>
    </lineage>
</organism>
<keyword evidence="2" id="KW-1185">Reference proteome</keyword>
<name>A0AAV4NXC8_CAEEX</name>
<reference evidence="1 2" key="1">
    <citation type="submission" date="2021-06" db="EMBL/GenBank/DDBJ databases">
        <title>Caerostris extrusa draft genome.</title>
        <authorList>
            <person name="Kono N."/>
            <person name="Arakawa K."/>
        </authorList>
    </citation>
    <scope>NUCLEOTIDE SEQUENCE [LARGE SCALE GENOMIC DNA]</scope>
</reference>
<dbReference type="EMBL" id="BPLR01003783">
    <property type="protein sequence ID" value="GIX88596.1"/>
    <property type="molecule type" value="Genomic_DNA"/>
</dbReference>
<dbReference type="Proteomes" id="UP001054945">
    <property type="component" value="Unassembled WGS sequence"/>
</dbReference>
<accession>A0AAV4NXC8</accession>
<evidence type="ECO:0000313" key="1">
    <source>
        <dbReference type="EMBL" id="GIX88596.1"/>
    </source>
</evidence>